<sequence length="35" mass="3948">MFKEMRSNKNNRSGKIVSKSCGSYNLRGLVEKSVV</sequence>
<keyword evidence="1" id="KW-0614">Plasmid</keyword>
<evidence type="ECO:0000313" key="1">
    <source>
        <dbReference type="EMBL" id="AHH05825.1"/>
    </source>
</evidence>
<dbReference type="HOGENOM" id="CLU_3363661_0_0_12"/>
<dbReference type="AlphaFoldDB" id="W5SG19"/>
<reference evidence="1" key="1">
    <citation type="submission" date="2013-02" db="EMBL/GenBank/DDBJ databases">
        <title>Comparative genomics of Borrelia species.</title>
        <authorList>
            <person name="Schwan T.G."/>
            <person name="Raffel S.J."/>
            <person name="Porcella S.F."/>
        </authorList>
    </citation>
    <scope>NUCLEOTIDE SEQUENCE</scope>
    <source>
        <strain evidence="1">FR64b</strain>
        <plasmid evidence="1">unnamed</plasmid>
    </source>
</reference>
<proteinExistence type="predicted"/>
<name>W5SG19_9SPIR</name>
<accession>W5SG19</accession>
<gene>
    <name evidence="1" type="ORF">BOM_1282</name>
</gene>
<dbReference type="EMBL" id="CP004237">
    <property type="protein sequence ID" value="AHH05825.1"/>
    <property type="molecule type" value="Genomic_DNA"/>
</dbReference>
<geneLocation type="plasmid" evidence="1">
    <name>unnamed</name>
</geneLocation>
<protein>
    <submittedName>
        <fullName evidence="1">Uncharacterized protein</fullName>
    </submittedName>
</protein>
<organism evidence="1">
    <name type="scientific">Borrelia miyamotoi FR64b</name>
    <dbReference type="NCBI Taxonomy" id="1292392"/>
    <lineage>
        <taxon>Bacteria</taxon>
        <taxon>Pseudomonadati</taxon>
        <taxon>Spirochaetota</taxon>
        <taxon>Spirochaetia</taxon>
        <taxon>Spirochaetales</taxon>
        <taxon>Borreliaceae</taxon>
        <taxon>Borrelia</taxon>
    </lineage>
</organism>